<comment type="caution">
    <text evidence="1">The sequence shown here is derived from an EMBL/GenBank/DDBJ whole genome shotgun (WGS) entry which is preliminary data.</text>
</comment>
<protein>
    <submittedName>
        <fullName evidence="1">STAUR_1299 family protein</fullName>
    </submittedName>
</protein>
<proteinExistence type="predicted"/>
<name>A0ABU5H2L4_9BACT</name>
<dbReference type="EMBL" id="JAXIVS010000004">
    <property type="protein sequence ID" value="MDY7227349.1"/>
    <property type="molecule type" value="Genomic_DNA"/>
</dbReference>
<sequence>MSDTDTFLRLAFAQSPAAEANAAMARIREEQGDAKSYEFVLPDKEVRAFLLERTLPRLVDYLESVGARLPGCGGVFLSVFAGDTLHFLHARDAVSLLSEWSGLSLDELKRRYGPNRT</sequence>
<dbReference type="Proteomes" id="UP001291309">
    <property type="component" value="Unassembled WGS sequence"/>
</dbReference>
<reference evidence="1 2" key="1">
    <citation type="submission" date="2023-12" db="EMBL/GenBank/DDBJ databases">
        <title>the genome sequence of Hyalangium sp. s54d21.</title>
        <authorList>
            <person name="Zhang X."/>
        </authorList>
    </citation>
    <scope>NUCLEOTIDE SEQUENCE [LARGE SCALE GENOMIC DNA]</scope>
    <source>
        <strain evidence="2">s54d21</strain>
    </source>
</reference>
<dbReference type="NCBIfam" id="NF041086">
    <property type="entry name" value="STAUR_1299_fam"/>
    <property type="match status" value="1"/>
</dbReference>
<organism evidence="1 2">
    <name type="scientific">Hyalangium rubrum</name>
    <dbReference type="NCBI Taxonomy" id="3103134"/>
    <lineage>
        <taxon>Bacteria</taxon>
        <taxon>Pseudomonadati</taxon>
        <taxon>Myxococcota</taxon>
        <taxon>Myxococcia</taxon>
        <taxon>Myxococcales</taxon>
        <taxon>Cystobacterineae</taxon>
        <taxon>Archangiaceae</taxon>
        <taxon>Hyalangium</taxon>
    </lineage>
</organism>
<accession>A0ABU5H2L4</accession>
<evidence type="ECO:0000313" key="2">
    <source>
        <dbReference type="Proteomes" id="UP001291309"/>
    </source>
</evidence>
<evidence type="ECO:0000313" key="1">
    <source>
        <dbReference type="EMBL" id="MDY7227349.1"/>
    </source>
</evidence>
<gene>
    <name evidence="1" type="ORF">SYV04_13135</name>
</gene>
<keyword evidence="2" id="KW-1185">Reference proteome</keyword>
<dbReference type="RefSeq" id="WP_321546076.1">
    <property type="nucleotide sequence ID" value="NZ_JAXIVS010000004.1"/>
</dbReference>